<sequence>MHQIEQVSTVIIGASFLGLGLASRLGPDVLVIEPSNGVGNEFIRSFRLSDRKYTPVTASGVELLRELILRNVTDKEGRLHLPGMMPVMIQHITGQKLHVRMQTQVVEVHLRDGKFEVVCYDASGFRYFVADRLVDTTSQCVTRNGQGCVKTKSLNMMLLGTFGTHHSEESSAYTIYQGHFPNETVLKFAVDPMDDWITARSKLFDFWLNRPEPLRHCSFVTHADEFDIELDTMQASIQPGWDWLPSAYYANPLEAYDQGYNFEIGGRR</sequence>
<organism evidence="1 2">
    <name type="scientific">Paenibacillus shunpengii</name>
    <dbReference type="NCBI Taxonomy" id="2054424"/>
    <lineage>
        <taxon>Bacteria</taxon>
        <taxon>Bacillati</taxon>
        <taxon>Bacillota</taxon>
        <taxon>Bacilli</taxon>
        <taxon>Bacillales</taxon>
        <taxon>Paenibacillaceae</taxon>
        <taxon>Paenibacillus</taxon>
    </lineage>
</organism>
<dbReference type="EMBL" id="JBHUMJ010000002">
    <property type="protein sequence ID" value="MFD2700844.1"/>
    <property type="molecule type" value="Genomic_DNA"/>
</dbReference>
<evidence type="ECO:0000313" key="1">
    <source>
        <dbReference type="EMBL" id="MFD2700844.1"/>
    </source>
</evidence>
<accession>A0ABW5SNQ7</accession>
<dbReference type="SUPFAM" id="SSF51905">
    <property type="entry name" value="FAD/NAD(P)-binding domain"/>
    <property type="match status" value="1"/>
</dbReference>
<proteinExistence type="predicted"/>
<keyword evidence="2" id="KW-1185">Reference proteome</keyword>
<reference evidence="2" key="1">
    <citation type="journal article" date="2019" name="Int. J. Syst. Evol. Microbiol.">
        <title>The Global Catalogue of Microorganisms (GCM) 10K type strain sequencing project: providing services to taxonomists for standard genome sequencing and annotation.</title>
        <authorList>
            <consortium name="The Broad Institute Genomics Platform"/>
            <consortium name="The Broad Institute Genome Sequencing Center for Infectious Disease"/>
            <person name="Wu L."/>
            <person name="Ma J."/>
        </authorList>
    </citation>
    <scope>NUCLEOTIDE SEQUENCE [LARGE SCALE GENOMIC DNA]</scope>
    <source>
        <strain evidence="2">KCTC 33849</strain>
    </source>
</reference>
<dbReference type="Proteomes" id="UP001597540">
    <property type="component" value="Unassembled WGS sequence"/>
</dbReference>
<gene>
    <name evidence="1" type="ORF">ACFSVM_10225</name>
</gene>
<evidence type="ECO:0000313" key="2">
    <source>
        <dbReference type="Proteomes" id="UP001597540"/>
    </source>
</evidence>
<name>A0ABW5SNQ7_9BACL</name>
<dbReference type="InterPro" id="IPR036188">
    <property type="entry name" value="FAD/NAD-bd_sf"/>
</dbReference>
<dbReference type="RefSeq" id="WP_379261883.1">
    <property type="nucleotide sequence ID" value="NZ_JBHUMJ010000002.1"/>
</dbReference>
<comment type="caution">
    <text evidence="1">The sequence shown here is derived from an EMBL/GenBank/DDBJ whole genome shotgun (WGS) entry which is preliminary data.</text>
</comment>
<protein>
    <submittedName>
        <fullName evidence="1">Uncharacterized protein</fullName>
    </submittedName>
</protein>